<accession>A0A9D2ZR14</accession>
<dbReference type="PRINTS" id="PR00411">
    <property type="entry name" value="PNDRDTASEI"/>
</dbReference>
<keyword evidence="5" id="KW-0560">Oxidoreductase</keyword>
<evidence type="ECO:0000256" key="3">
    <source>
        <dbReference type="ARBA" id="ARBA00022630"/>
    </source>
</evidence>
<sequence length="595" mass="62312">MSSTKAASTNATTATNTSPRTDTPTRTVIVGGVAGGMSAAARLRRRDETAEIIVLESSGHVSFANCGLPYYLGGVIEDRNSLLLQTPDSLRARFNLDVRVNTTATRIDRETKTVHVQPEQGEPYELSYDNLVLSPGASPFVPPIPSIDRAYTLRNIENTDAITAALNTTPQTAVIIGGGFIGLEVAENFAHRGITTTIIEAGPQIMAPLDPEMAQVVQEHLEANGVDVLTNEQVNNITATHVETAAGSSVPADIVISAVGVRPNDDLARAAGLDVGDRGGIVVDEQLRTSDPSIFALGDAALKKDATSGANVLVPLAQTANRHGRLVADVIAAESRGESAERLGTVPVKGTSVVQLFGLSATAVGWSEKRAAAELGSADKGASAGAGGAAPFGVVHLHPLNHAGYYPGASALRMKLIYRTDDGRILGAQVIGMEGADKRIDVIATAMQAGLTAFELADLELAYSPQVGSAKDPVNIAGYIADNRRHGQLSVQWHEVEALQEAGWIVVDVRTPGEFERGAIPGAVNIPVDELRERAGEIPAGAKVIAQCQVGLRGNVATQLLANRGVTVANLDGGYVTWSYGQAAQMENAQKENGK</sequence>
<dbReference type="PANTHER" id="PTHR43429:SF1">
    <property type="entry name" value="NAD(P)H SULFUR OXIDOREDUCTASE (COA-DEPENDENT)"/>
    <property type="match status" value="1"/>
</dbReference>
<feature type="domain" description="Rhodanese" evidence="8">
    <location>
        <begin position="500"/>
        <end position="587"/>
    </location>
</feature>
<dbReference type="SUPFAM" id="SSF52821">
    <property type="entry name" value="Rhodanese/Cell cycle control phosphatase"/>
    <property type="match status" value="1"/>
</dbReference>
<dbReference type="Gene3D" id="3.50.50.60">
    <property type="entry name" value="FAD/NAD(P)-binding domain"/>
    <property type="match status" value="2"/>
</dbReference>
<dbReference type="Proteomes" id="UP000823907">
    <property type="component" value="Unassembled WGS sequence"/>
</dbReference>
<dbReference type="InterPro" id="IPR016156">
    <property type="entry name" value="FAD/NAD-linked_Rdtase_dimer_sf"/>
</dbReference>
<evidence type="ECO:0000313" key="9">
    <source>
        <dbReference type="EMBL" id="HJD49282.1"/>
    </source>
</evidence>
<comment type="cofactor">
    <cofactor evidence="1">
        <name>FAD</name>
        <dbReference type="ChEBI" id="CHEBI:57692"/>
    </cofactor>
</comment>
<dbReference type="PRINTS" id="PR00368">
    <property type="entry name" value="FADPNR"/>
</dbReference>
<gene>
    <name evidence="9" type="ORF">H9907_04120</name>
</gene>
<dbReference type="InterPro" id="IPR050260">
    <property type="entry name" value="FAD-bd_OxRdtase"/>
</dbReference>
<reference evidence="9" key="1">
    <citation type="journal article" date="2021" name="PeerJ">
        <title>Extensive microbial diversity within the chicken gut microbiome revealed by metagenomics and culture.</title>
        <authorList>
            <person name="Gilroy R."/>
            <person name="Ravi A."/>
            <person name="Getino M."/>
            <person name="Pursley I."/>
            <person name="Horton D.L."/>
            <person name="Alikhan N.F."/>
            <person name="Baker D."/>
            <person name="Gharbi K."/>
            <person name="Hall N."/>
            <person name="Watson M."/>
            <person name="Adriaenssens E.M."/>
            <person name="Foster-Nyarko E."/>
            <person name="Jarju S."/>
            <person name="Secka A."/>
            <person name="Antonio M."/>
            <person name="Oren A."/>
            <person name="Chaudhuri R.R."/>
            <person name="La Ragione R."/>
            <person name="Hildebrand F."/>
            <person name="Pallen M.J."/>
        </authorList>
    </citation>
    <scope>NUCLEOTIDE SEQUENCE</scope>
    <source>
        <strain evidence="9">5925</strain>
    </source>
</reference>
<comment type="caution">
    <text evidence="9">The sequence shown here is derived from an EMBL/GenBank/DDBJ whole genome shotgun (WGS) entry which is preliminary data.</text>
</comment>
<dbReference type="PROSITE" id="PS50206">
    <property type="entry name" value="RHODANESE_3"/>
    <property type="match status" value="1"/>
</dbReference>
<dbReference type="InterPro" id="IPR036188">
    <property type="entry name" value="FAD/NAD-bd_sf"/>
</dbReference>
<feature type="region of interest" description="Disordered" evidence="7">
    <location>
        <begin position="1"/>
        <end position="26"/>
    </location>
</feature>
<evidence type="ECO:0000256" key="2">
    <source>
        <dbReference type="ARBA" id="ARBA00009130"/>
    </source>
</evidence>
<dbReference type="Pfam" id="PF02852">
    <property type="entry name" value="Pyr_redox_dim"/>
    <property type="match status" value="1"/>
</dbReference>
<dbReference type="CDD" id="cd01524">
    <property type="entry name" value="RHOD_Pyr_redox"/>
    <property type="match status" value="1"/>
</dbReference>
<protein>
    <submittedName>
        <fullName evidence="9">FAD-dependent oxidoreductase</fullName>
    </submittedName>
</protein>
<dbReference type="PANTHER" id="PTHR43429">
    <property type="entry name" value="PYRIDINE NUCLEOTIDE-DISULFIDE OXIDOREDUCTASE DOMAIN-CONTAINING"/>
    <property type="match status" value="1"/>
</dbReference>
<dbReference type="Gene3D" id="3.40.250.10">
    <property type="entry name" value="Rhodanese-like domain"/>
    <property type="match status" value="1"/>
</dbReference>
<evidence type="ECO:0000313" key="10">
    <source>
        <dbReference type="Proteomes" id="UP000823907"/>
    </source>
</evidence>
<evidence type="ECO:0000256" key="5">
    <source>
        <dbReference type="ARBA" id="ARBA00023002"/>
    </source>
</evidence>
<keyword evidence="6" id="KW-0676">Redox-active center</keyword>
<dbReference type="InterPro" id="IPR004099">
    <property type="entry name" value="Pyr_nucl-diS_OxRdtase_dimer"/>
</dbReference>
<keyword evidence="3" id="KW-0285">Flavoprotein</keyword>
<keyword evidence="4" id="KW-0274">FAD</keyword>
<name>A0A9D2ZR14_9CORY</name>
<comment type="similarity">
    <text evidence="2">Belongs to the class-III pyridine nucleotide-disulfide oxidoreductase family.</text>
</comment>
<dbReference type="SMART" id="SM00450">
    <property type="entry name" value="RHOD"/>
    <property type="match status" value="1"/>
</dbReference>
<evidence type="ECO:0000256" key="7">
    <source>
        <dbReference type="SAM" id="MobiDB-lite"/>
    </source>
</evidence>
<dbReference type="GO" id="GO:0016491">
    <property type="term" value="F:oxidoreductase activity"/>
    <property type="evidence" value="ECO:0007669"/>
    <property type="project" value="UniProtKB-KW"/>
</dbReference>
<dbReference type="Pfam" id="PF00581">
    <property type="entry name" value="Rhodanese"/>
    <property type="match status" value="1"/>
</dbReference>
<dbReference type="InterPro" id="IPR001763">
    <property type="entry name" value="Rhodanese-like_dom"/>
</dbReference>
<proteinExistence type="inferred from homology"/>
<dbReference type="SUPFAM" id="SSF55424">
    <property type="entry name" value="FAD/NAD-linked reductases, dimerisation (C-terminal) domain"/>
    <property type="match status" value="1"/>
</dbReference>
<dbReference type="AlphaFoldDB" id="A0A9D2ZR14"/>
<dbReference type="EMBL" id="DWUR01000068">
    <property type="protein sequence ID" value="HJD49282.1"/>
    <property type="molecule type" value="Genomic_DNA"/>
</dbReference>
<evidence type="ECO:0000256" key="4">
    <source>
        <dbReference type="ARBA" id="ARBA00022827"/>
    </source>
</evidence>
<evidence type="ECO:0000259" key="8">
    <source>
        <dbReference type="PROSITE" id="PS50206"/>
    </source>
</evidence>
<dbReference type="InterPro" id="IPR036873">
    <property type="entry name" value="Rhodanese-like_dom_sf"/>
</dbReference>
<organism evidence="9 10">
    <name type="scientific">Candidatus Corynebacterium intestinavium</name>
    <dbReference type="NCBI Taxonomy" id="2838531"/>
    <lineage>
        <taxon>Bacteria</taxon>
        <taxon>Bacillati</taxon>
        <taxon>Actinomycetota</taxon>
        <taxon>Actinomycetes</taxon>
        <taxon>Mycobacteriales</taxon>
        <taxon>Corynebacteriaceae</taxon>
        <taxon>Corynebacterium</taxon>
    </lineage>
</organism>
<reference evidence="9" key="2">
    <citation type="submission" date="2021-04" db="EMBL/GenBank/DDBJ databases">
        <authorList>
            <person name="Gilroy R."/>
        </authorList>
    </citation>
    <scope>NUCLEOTIDE SEQUENCE</scope>
    <source>
        <strain evidence="9">5925</strain>
    </source>
</reference>
<evidence type="ECO:0000256" key="6">
    <source>
        <dbReference type="ARBA" id="ARBA00023284"/>
    </source>
</evidence>
<dbReference type="InterPro" id="IPR023753">
    <property type="entry name" value="FAD/NAD-binding_dom"/>
</dbReference>
<dbReference type="SUPFAM" id="SSF51905">
    <property type="entry name" value="FAD/NAD(P)-binding domain"/>
    <property type="match status" value="1"/>
</dbReference>
<dbReference type="Pfam" id="PF07992">
    <property type="entry name" value="Pyr_redox_2"/>
    <property type="match status" value="1"/>
</dbReference>
<evidence type="ECO:0000256" key="1">
    <source>
        <dbReference type="ARBA" id="ARBA00001974"/>
    </source>
</evidence>